<dbReference type="GO" id="GO:0071555">
    <property type="term" value="P:cell wall organization"/>
    <property type="evidence" value="ECO:0007669"/>
    <property type="project" value="InterPro"/>
</dbReference>
<keyword evidence="12" id="KW-0902">Two-component regulatory system</keyword>
<keyword evidence="6" id="KW-0808">Transferase</keyword>
<dbReference type="Gene3D" id="3.30.565.10">
    <property type="entry name" value="Histidine kinase-like ATPase, C-terminal domain"/>
    <property type="match status" value="1"/>
</dbReference>
<evidence type="ECO:0000259" key="15">
    <source>
        <dbReference type="PROSITE" id="PS50109"/>
    </source>
</evidence>
<sequence length="570" mass="61422">MPFSSSLLVTMFEWMSVIATTAFILSQTKVFQRLIKYRTNYGDKLKLILLFALLAIFSTYTGIPVHDALANSRVIGAMTAGLLGGPAVGGAAGLIAGIHRYCLGGFSAFACAISTTAEGILGGLFRLYYRERPIPWPVALAAGVCGETLQMLIILAVARPFQDAWGLIQAIAVPMITVNPAGIAIFIVIVNNAIEQHSRIGAVQAQKALHISTQTLPYLRQGLTPYSAENTAAIIHGLNEYAAVSITDQQTILAHIGAGSDHHIPRTSPLTLATKEVLKTGLIQTAATKREIGCNHPGCTLGSAVIVPLKHGQQVIGALKLYHTAERCISPLDMELASGLAHLFSTQLELAEIDRQSQLAAHAEMRALQAQINPHFLFNTLNTISSLIRTRPETARDIIIKLSTFFRHSMQKSSHTIPLSDELTQVNAYLSIEQARFGDKLAVTYNIDPRTETVLIPPFTIQPLVENAIKHGLQPKESGGAISITSRLEGADAVISIADDGVGMDPAEQELAEQPRHDAAHTGIGLYNVRERLKGIFGKNYGLTIDSTPGAGSTMHIRIPLLAKKEGDLH</sequence>
<dbReference type="AlphaFoldDB" id="F7NHU1"/>
<organism evidence="16 17">
    <name type="scientific">Acetonema longum DSM 6540</name>
    <dbReference type="NCBI Taxonomy" id="1009370"/>
    <lineage>
        <taxon>Bacteria</taxon>
        <taxon>Bacillati</taxon>
        <taxon>Bacillota</taxon>
        <taxon>Negativicutes</taxon>
        <taxon>Acetonemataceae</taxon>
        <taxon>Acetonema</taxon>
    </lineage>
</organism>
<dbReference type="OrthoDB" id="9809348at2"/>
<evidence type="ECO:0000256" key="8">
    <source>
        <dbReference type="ARBA" id="ARBA00022741"/>
    </source>
</evidence>
<dbReference type="InterPro" id="IPR029016">
    <property type="entry name" value="GAF-like_dom_sf"/>
</dbReference>
<dbReference type="InterPro" id="IPR036890">
    <property type="entry name" value="HATPase_C_sf"/>
</dbReference>
<evidence type="ECO:0000256" key="1">
    <source>
        <dbReference type="ARBA" id="ARBA00000085"/>
    </source>
</evidence>
<proteinExistence type="predicted"/>
<feature type="transmembrane region" description="Helical" evidence="14">
    <location>
        <begin position="170"/>
        <end position="190"/>
    </location>
</feature>
<feature type="transmembrane region" description="Helical" evidence="14">
    <location>
        <begin position="134"/>
        <end position="158"/>
    </location>
</feature>
<comment type="subcellular location">
    <subcellularLocation>
        <location evidence="2">Cell membrane</location>
        <topology evidence="2">Multi-pass membrane protein</topology>
    </subcellularLocation>
</comment>
<accession>F7NHU1</accession>
<dbReference type="Pfam" id="PF02518">
    <property type="entry name" value="HATPase_c"/>
    <property type="match status" value="1"/>
</dbReference>
<dbReference type="SUPFAM" id="SSF55781">
    <property type="entry name" value="GAF domain-like"/>
    <property type="match status" value="1"/>
</dbReference>
<evidence type="ECO:0000256" key="5">
    <source>
        <dbReference type="ARBA" id="ARBA00022553"/>
    </source>
</evidence>
<dbReference type="SMART" id="SM00065">
    <property type="entry name" value="GAF"/>
    <property type="match status" value="1"/>
</dbReference>
<evidence type="ECO:0000256" key="3">
    <source>
        <dbReference type="ARBA" id="ARBA00012438"/>
    </source>
</evidence>
<keyword evidence="5" id="KW-0597">Phosphoprotein</keyword>
<evidence type="ECO:0000256" key="12">
    <source>
        <dbReference type="ARBA" id="ARBA00023012"/>
    </source>
</evidence>
<keyword evidence="7 14" id="KW-0812">Transmembrane</keyword>
<dbReference type="Gene3D" id="1.10.1760.20">
    <property type="match status" value="1"/>
</dbReference>
<dbReference type="EC" id="2.7.13.3" evidence="3"/>
<evidence type="ECO:0000256" key="2">
    <source>
        <dbReference type="ARBA" id="ARBA00004651"/>
    </source>
</evidence>
<keyword evidence="9 16" id="KW-0418">Kinase</keyword>
<dbReference type="PANTHER" id="PTHR34220">
    <property type="entry name" value="SENSOR HISTIDINE KINASE YPDA"/>
    <property type="match status" value="1"/>
</dbReference>
<dbReference type="InterPro" id="IPR005467">
    <property type="entry name" value="His_kinase_dom"/>
</dbReference>
<dbReference type="Proteomes" id="UP000003240">
    <property type="component" value="Unassembled WGS sequence"/>
</dbReference>
<keyword evidence="13 14" id="KW-0472">Membrane</keyword>
<gene>
    <name evidence="16" type="ORF">ALO_08193</name>
</gene>
<evidence type="ECO:0000256" key="10">
    <source>
        <dbReference type="ARBA" id="ARBA00022840"/>
    </source>
</evidence>
<dbReference type="GO" id="GO:0005524">
    <property type="term" value="F:ATP binding"/>
    <property type="evidence" value="ECO:0007669"/>
    <property type="project" value="UniProtKB-KW"/>
</dbReference>
<evidence type="ECO:0000256" key="7">
    <source>
        <dbReference type="ARBA" id="ARBA00022692"/>
    </source>
</evidence>
<dbReference type="Pfam" id="PF06580">
    <property type="entry name" value="His_kinase"/>
    <property type="match status" value="1"/>
</dbReference>
<evidence type="ECO:0000256" key="9">
    <source>
        <dbReference type="ARBA" id="ARBA00022777"/>
    </source>
</evidence>
<dbReference type="Pfam" id="PF07694">
    <property type="entry name" value="5TM-5TMR_LYT"/>
    <property type="match status" value="1"/>
</dbReference>
<reference evidence="16 17" key="1">
    <citation type="journal article" date="2011" name="EMBO J.">
        <title>Structural diversity of bacterial flagellar motors.</title>
        <authorList>
            <person name="Chen S."/>
            <person name="Beeby M."/>
            <person name="Murphy G.E."/>
            <person name="Leadbetter J.R."/>
            <person name="Hendrixson D.R."/>
            <person name="Briegel A."/>
            <person name="Li Z."/>
            <person name="Shi J."/>
            <person name="Tocheva E.I."/>
            <person name="Muller A."/>
            <person name="Dobro M.J."/>
            <person name="Jensen G.J."/>
        </authorList>
    </citation>
    <scope>NUCLEOTIDE SEQUENCE [LARGE SCALE GENOMIC DNA]</scope>
    <source>
        <strain evidence="16 17">DSM 6540</strain>
    </source>
</reference>
<dbReference type="InterPro" id="IPR003018">
    <property type="entry name" value="GAF"/>
</dbReference>
<dbReference type="PANTHER" id="PTHR34220:SF7">
    <property type="entry name" value="SENSOR HISTIDINE KINASE YPDA"/>
    <property type="match status" value="1"/>
</dbReference>
<dbReference type="SUPFAM" id="SSF55874">
    <property type="entry name" value="ATPase domain of HSP90 chaperone/DNA topoisomerase II/histidine kinase"/>
    <property type="match status" value="1"/>
</dbReference>
<evidence type="ECO:0000256" key="4">
    <source>
        <dbReference type="ARBA" id="ARBA00022475"/>
    </source>
</evidence>
<feature type="transmembrane region" description="Helical" evidence="14">
    <location>
        <begin position="6"/>
        <end position="25"/>
    </location>
</feature>
<comment type="catalytic activity">
    <reaction evidence="1">
        <text>ATP + protein L-histidine = ADP + protein N-phospho-L-histidine.</text>
        <dbReference type="EC" id="2.7.13.3"/>
    </reaction>
</comment>
<comment type="caution">
    <text evidence="16">The sequence shown here is derived from an EMBL/GenBank/DDBJ whole genome shotgun (WGS) entry which is preliminary data.</text>
</comment>
<dbReference type="GO" id="GO:0000155">
    <property type="term" value="F:phosphorelay sensor kinase activity"/>
    <property type="evidence" value="ECO:0007669"/>
    <property type="project" value="InterPro"/>
</dbReference>
<keyword evidence="4" id="KW-1003">Cell membrane</keyword>
<dbReference type="InterPro" id="IPR011620">
    <property type="entry name" value="Sig_transdc_His_kinase_LytS_TM"/>
</dbReference>
<dbReference type="InterPro" id="IPR010559">
    <property type="entry name" value="Sig_transdc_His_kin_internal"/>
</dbReference>
<dbReference type="STRING" id="1009370.ALO_08193"/>
<dbReference type="InterPro" id="IPR004358">
    <property type="entry name" value="Sig_transdc_His_kin-like_C"/>
</dbReference>
<evidence type="ECO:0000256" key="6">
    <source>
        <dbReference type="ARBA" id="ARBA00022679"/>
    </source>
</evidence>
<dbReference type="InterPro" id="IPR050640">
    <property type="entry name" value="Bact_2-comp_sensor_kinase"/>
</dbReference>
<dbReference type="Gene3D" id="3.30.450.40">
    <property type="match status" value="1"/>
</dbReference>
<feature type="transmembrane region" description="Helical" evidence="14">
    <location>
        <begin position="108"/>
        <end position="128"/>
    </location>
</feature>
<name>F7NHU1_9FIRM</name>
<keyword evidence="17" id="KW-1185">Reference proteome</keyword>
<dbReference type="RefSeq" id="WP_004573228.1">
    <property type="nucleotide sequence ID" value="NZ_AFGF01000056.1"/>
</dbReference>
<evidence type="ECO:0000256" key="11">
    <source>
        <dbReference type="ARBA" id="ARBA00022989"/>
    </source>
</evidence>
<dbReference type="SMART" id="SM00387">
    <property type="entry name" value="HATPase_c"/>
    <property type="match status" value="1"/>
</dbReference>
<feature type="domain" description="Histidine kinase" evidence="15">
    <location>
        <begin position="461"/>
        <end position="563"/>
    </location>
</feature>
<dbReference type="PRINTS" id="PR00344">
    <property type="entry name" value="BCTRLSENSOR"/>
</dbReference>
<protein>
    <recommendedName>
        <fullName evidence="3">histidine kinase</fullName>
        <ecNumber evidence="3">2.7.13.3</ecNumber>
    </recommendedName>
</protein>
<feature type="transmembrane region" description="Helical" evidence="14">
    <location>
        <begin position="75"/>
        <end position="96"/>
    </location>
</feature>
<keyword evidence="11 14" id="KW-1133">Transmembrane helix</keyword>
<dbReference type="PROSITE" id="PS50109">
    <property type="entry name" value="HIS_KIN"/>
    <property type="match status" value="1"/>
</dbReference>
<evidence type="ECO:0000313" key="17">
    <source>
        <dbReference type="Proteomes" id="UP000003240"/>
    </source>
</evidence>
<evidence type="ECO:0000256" key="14">
    <source>
        <dbReference type="SAM" id="Phobius"/>
    </source>
</evidence>
<evidence type="ECO:0000256" key="13">
    <source>
        <dbReference type="ARBA" id="ARBA00023136"/>
    </source>
</evidence>
<dbReference type="InterPro" id="IPR003594">
    <property type="entry name" value="HATPase_dom"/>
</dbReference>
<feature type="transmembrane region" description="Helical" evidence="14">
    <location>
        <begin position="45"/>
        <end position="63"/>
    </location>
</feature>
<keyword evidence="10" id="KW-0067">ATP-binding</keyword>
<evidence type="ECO:0000313" key="16">
    <source>
        <dbReference type="EMBL" id="EGO64466.1"/>
    </source>
</evidence>
<dbReference type="EMBL" id="AFGF01000056">
    <property type="protein sequence ID" value="EGO64466.1"/>
    <property type="molecule type" value="Genomic_DNA"/>
</dbReference>
<dbReference type="eggNOG" id="COG3275">
    <property type="taxonomic scope" value="Bacteria"/>
</dbReference>
<keyword evidence="8" id="KW-0547">Nucleotide-binding</keyword>
<dbReference type="GO" id="GO:0005886">
    <property type="term" value="C:plasma membrane"/>
    <property type="evidence" value="ECO:0007669"/>
    <property type="project" value="UniProtKB-SubCell"/>
</dbReference>